<organism evidence="17 18">
    <name type="scientific">Olea europaea subsp. europaea</name>
    <dbReference type="NCBI Taxonomy" id="158383"/>
    <lineage>
        <taxon>Eukaryota</taxon>
        <taxon>Viridiplantae</taxon>
        <taxon>Streptophyta</taxon>
        <taxon>Embryophyta</taxon>
        <taxon>Tracheophyta</taxon>
        <taxon>Spermatophyta</taxon>
        <taxon>Magnoliopsida</taxon>
        <taxon>eudicotyledons</taxon>
        <taxon>Gunneridae</taxon>
        <taxon>Pentapetalae</taxon>
        <taxon>asterids</taxon>
        <taxon>lamiids</taxon>
        <taxon>Lamiales</taxon>
        <taxon>Oleaceae</taxon>
        <taxon>Oleeae</taxon>
        <taxon>Olea</taxon>
    </lineage>
</organism>
<dbReference type="OrthoDB" id="4062651at2759"/>
<keyword evidence="6" id="KW-0808">Transferase</keyword>
<dbReference type="Gene3D" id="1.10.510.10">
    <property type="entry name" value="Transferase(Phosphotransferase) domain 1"/>
    <property type="match status" value="1"/>
</dbReference>
<keyword evidence="4" id="KW-1003">Cell membrane</keyword>
<dbReference type="PANTHER" id="PTHR27002">
    <property type="entry name" value="RECEPTOR-LIKE SERINE/THREONINE-PROTEIN KINASE SD1-8"/>
    <property type="match status" value="1"/>
</dbReference>
<protein>
    <submittedName>
        <fullName evidence="17">G-type lectin S-receptor-like serine threonine-kinase At4g27290 isoform X1</fullName>
    </submittedName>
</protein>
<evidence type="ECO:0000256" key="13">
    <source>
        <dbReference type="ARBA" id="ARBA00023136"/>
    </source>
</evidence>
<evidence type="ECO:0000256" key="9">
    <source>
        <dbReference type="ARBA" id="ARBA00022741"/>
    </source>
</evidence>
<keyword evidence="14" id="KW-0675">Receptor</keyword>
<evidence type="ECO:0000256" key="11">
    <source>
        <dbReference type="ARBA" id="ARBA00022840"/>
    </source>
</evidence>
<comment type="caution">
    <text evidence="17">The sequence shown here is derived from an EMBL/GenBank/DDBJ whole genome shotgun (WGS) entry which is preliminary data.</text>
</comment>
<keyword evidence="12" id="KW-1133">Transmembrane helix</keyword>
<evidence type="ECO:0000256" key="5">
    <source>
        <dbReference type="ARBA" id="ARBA00022527"/>
    </source>
</evidence>
<dbReference type="InterPro" id="IPR001245">
    <property type="entry name" value="Ser-Thr/Tyr_kinase_cat_dom"/>
</dbReference>
<dbReference type="GO" id="GO:0005524">
    <property type="term" value="F:ATP binding"/>
    <property type="evidence" value="ECO:0007669"/>
    <property type="project" value="UniProtKB-KW"/>
</dbReference>
<dbReference type="AlphaFoldDB" id="A0A8S0RPS8"/>
<evidence type="ECO:0000256" key="1">
    <source>
        <dbReference type="ARBA" id="ARBA00004251"/>
    </source>
</evidence>
<dbReference type="InterPro" id="IPR008271">
    <property type="entry name" value="Ser/Thr_kinase_AS"/>
</dbReference>
<dbReference type="Pfam" id="PF07714">
    <property type="entry name" value="PK_Tyr_Ser-Thr"/>
    <property type="match status" value="1"/>
</dbReference>
<evidence type="ECO:0000256" key="15">
    <source>
        <dbReference type="ARBA" id="ARBA00023180"/>
    </source>
</evidence>
<dbReference type="Gene3D" id="3.30.200.20">
    <property type="entry name" value="Phosphorylase Kinase, domain 1"/>
    <property type="match status" value="1"/>
</dbReference>
<evidence type="ECO:0000256" key="3">
    <source>
        <dbReference type="ARBA" id="ARBA00010217"/>
    </source>
</evidence>
<evidence type="ECO:0000256" key="6">
    <source>
        <dbReference type="ARBA" id="ARBA00022679"/>
    </source>
</evidence>
<dbReference type="PROSITE" id="PS50011">
    <property type="entry name" value="PROTEIN_KINASE_DOM"/>
    <property type="match status" value="1"/>
</dbReference>
<comment type="similarity">
    <text evidence="3">In the C-terminal section; belongs to the protein kinase superfamily. Ser/Thr protein kinase family.</text>
</comment>
<keyword evidence="5" id="KW-0723">Serine/threonine-protein kinase</keyword>
<dbReference type="FunFam" id="3.30.200.20:FF:000910">
    <property type="entry name" value="Cysteine-rich receptor-like protein kinase 11"/>
    <property type="match status" value="1"/>
</dbReference>
<evidence type="ECO:0000256" key="10">
    <source>
        <dbReference type="ARBA" id="ARBA00022777"/>
    </source>
</evidence>
<keyword evidence="8" id="KW-0732">Signal</keyword>
<dbReference type="GO" id="GO:0005886">
    <property type="term" value="C:plasma membrane"/>
    <property type="evidence" value="ECO:0007669"/>
    <property type="project" value="UniProtKB-SubCell"/>
</dbReference>
<keyword evidence="7" id="KW-0812">Transmembrane</keyword>
<evidence type="ECO:0000313" key="18">
    <source>
        <dbReference type="Proteomes" id="UP000594638"/>
    </source>
</evidence>
<dbReference type="GO" id="GO:0002229">
    <property type="term" value="P:defense response to oomycetes"/>
    <property type="evidence" value="ECO:0007669"/>
    <property type="project" value="UniProtKB-ARBA"/>
</dbReference>
<dbReference type="InterPro" id="IPR011009">
    <property type="entry name" value="Kinase-like_dom_sf"/>
</dbReference>
<evidence type="ECO:0000256" key="8">
    <source>
        <dbReference type="ARBA" id="ARBA00022729"/>
    </source>
</evidence>
<evidence type="ECO:0000259" key="16">
    <source>
        <dbReference type="PROSITE" id="PS50011"/>
    </source>
</evidence>
<dbReference type="PROSITE" id="PS00108">
    <property type="entry name" value="PROTEIN_KINASE_ST"/>
    <property type="match status" value="1"/>
</dbReference>
<reference evidence="17 18" key="1">
    <citation type="submission" date="2019-12" db="EMBL/GenBank/DDBJ databases">
        <authorList>
            <person name="Alioto T."/>
            <person name="Alioto T."/>
            <person name="Gomez Garrido J."/>
        </authorList>
    </citation>
    <scope>NUCLEOTIDE SEQUENCE [LARGE SCALE GENOMIC DNA]</scope>
</reference>
<dbReference type="Proteomes" id="UP000594638">
    <property type="component" value="Unassembled WGS sequence"/>
</dbReference>
<dbReference type="FunFam" id="1.10.510.10:FF:000240">
    <property type="entry name" value="Lectin-domain containing receptor kinase A4.3"/>
    <property type="match status" value="1"/>
</dbReference>
<evidence type="ECO:0000256" key="12">
    <source>
        <dbReference type="ARBA" id="ARBA00022989"/>
    </source>
</evidence>
<feature type="domain" description="Protein kinase" evidence="16">
    <location>
        <begin position="1"/>
        <end position="225"/>
    </location>
</feature>
<keyword evidence="18" id="KW-1185">Reference proteome</keyword>
<dbReference type="SUPFAM" id="SSF56112">
    <property type="entry name" value="Protein kinase-like (PK-like)"/>
    <property type="match status" value="1"/>
</dbReference>
<proteinExistence type="inferred from homology"/>
<dbReference type="PANTHER" id="PTHR27002:SF214">
    <property type="entry name" value="RECEPTOR-LIKE SERINE_THREONINE-PROTEIN KINASE"/>
    <property type="match status" value="1"/>
</dbReference>
<evidence type="ECO:0000256" key="7">
    <source>
        <dbReference type="ARBA" id="ARBA00022692"/>
    </source>
</evidence>
<name>A0A8S0RPS8_OLEEU</name>
<comment type="similarity">
    <text evidence="2">In the N-terminal section; belongs to the leguminous lectin family.</text>
</comment>
<dbReference type="GO" id="GO:0004674">
    <property type="term" value="F:protein serine/threonine kinase activity"/>
    <property type="evidence" value="ECO:0007669"/>
    <property type="project" value="UniProtKB-KW"/>
</dbReference>
<evidence type="ECO:0000313" key="17">
    <source>
        <dbReference type="EMBL" id="CAA2981437.1"/>
    </source>
</evidence>
<keyword evidence="10" id="KW-0418">Kinase</keyword>
<dbReference type="InterPro" id="IPR000719">
    <property type="entry name" value="Prot_kinase_dom"/>
</dbReference>
<keyword evidence="15" id="KW-0325">Glycoprotein</keyword>
<evidence type="ECO:0000256" key="4">
    <source>
        <dbReference type="ARBA" id="ARBA00022475"/>
    </source>
</evidence>
<keyword evidence="11" id="KW-0067">ATP-binding</keyword>
<sequence length="225" mass="25624">MTDPLNYLQGTLSTGQEVAVKRLSKNSGLGLQEFKNEVVLIAKLQHRNLVGLLGCCLEGDERMLIYEYMPNKSLDYFIFDQHRKALLTWQKRFDIIMGISRGLLYLHMDSRLRIIHRDLKTSNILLDSNLNSKISDFGLARIFSEDQTESKTKRVIGTYGYMSPEYAVDGKFSVKSDVFSYGVLLLEIVGGKKNRTFYHPGHHHNLAGHVSNVKLNFPSLLIKSV</sequence>
<comment type="subcellular location">
    <subcellularLocation>
        <location evidence="1">Cell membrane</location>
        <topology evidence="1">Single-pass type I membrane protein</topology>
    </subcellularLocation>
</comment>
<gene>
    <name evidence="17" type="ORF">OLEA9_A040296</name>
</gene>
<dbReference type="Gramene" id="OE9A040296T2">
    <property type="protein sequence ID" value="OE9A040296C2"/>
    <property type="gene ID" value="OE9A040296"/>
</dbReference>
<keyword evidence="9" id="KW-0547">Nucleotide-binding</keyword>
<keyword evidence="13" id="KW-0472">Membrane</keyword>
<accession>A0A8S0RPS8</accession>
<dbReference type="EMBL" id="CACTIH010003671">
    <property type="protein sequence ID" value="CAA2981437.1"/>
    <property type="molecule type" value="Genomic_DNA"/>
</dbReference>
<evidence type="ECO:0000256" key="14">
    <source>
        <dbReference type="ARBA" id="ARBA00023170"/>
    </source>
</evidence>
<evidence type="ECO:0000256" key="2">
    <source>
        <dbReference type="ARBA" id="ARBA00008536"/>
    </source>
</evidence>
<dbReference type="SMART" id="SM00220">
    <property type="entry name" value="S_TKc"/>
    <property type="match status" value="1"/>
</dbReference>